<accession>A0A1G8GSP9</accession>
<protein>
    <recommendedName>
        <fullName evidence="1">Recombinase zinc beta ribbon domain-containing protein</fullName>
    </recommendedName>
</protein>
<organism evidence="2 3">
    <name type="scientific">Sinosporangium album</name>
    <dbReference type="NCBI Taxonomy" id="504805"/>
    <lineage>
        <taxon>Bacteria</taxon>
        <taxon>Bacillati</taxon>
        <taxon>Actinomycetota</taxon>
        <taxon>Actinomycetes</taxon>
        <taxon>Streptosporangiales</taxon>
        <taxon>Streptosporangiaceae</taxon>
        <taxon>Sinosporangium</taxon>
    </lineage>
</organism>
<dbReference type="AlphaFoldDB" id="A0A1G8GSP9"/>
<dbReference type="Proteomes" id="UP000198923">
    <property type="component" value="Unassembled WGS sequence"/>
</dbReference>
<gene>
    <name evidence="2" type="ORF">SAMN05421505_1292</name>
</gene>
<dbReference type="InterPro" id="IPR025827">
    <property type="entry name" value="Zn_ribbon_recom_dom"/>
</dbReference>
<keyword evidence="3" id="KW-1185">Reference proteome</keyword>
<evidence type="ECO:0000259" key="1">
    <source>
        <dbReference type="Pfam" id="PF13408"/>
    </source>
</evidence>
<sequence length="240" mass="27344">MTVRFEWSLSFVSRRANGEYSQRPHLYAFRGILFCGYCQRRMQGNWNNKQPYSRCLFPREYALVNQLDHPKVVYLREAEIISEVDGWLAEVFRPESLERTIAAMAEQARDPGEAARVDLRKRLAQCDRKINRYRAALDAGGDPVEVSGWINEAKGERARLEGELRAVPAVRQVTEKEIGGMLEHAGDLVEMINAADGQDKADLYAQLGLTLTYYPEKQYVEARIEPEPPHVRAVCVRGGT</sequence>
<dbReference type="Pfam" id="PF13408">
    <property type="entry name" value="Zn_ribbon_recom"/>
    <property type="match status" value="1"/>
</dbReference>
<evidence type="ECO:0000313" key="3">
    <source>
        <dbReference type="Proteomes" id="UP000198923"/>
    </source>
</evidence>
<proteinExistence type="predicted"/>
<dbReference type="EMBL" id="FNCN01000029">
    <property type="protein sequence ID" value="SDH97425.1"/>
    <property type="molecule type" value="Genomic_DNA"/>
</dbReference>
<reference evidence="2 3" key="1">
    <citation type="submission" date="2016-10" db="EMBL/GenBank/DDBJ databases">
        <authorList>
            <person name="de Groot N.N."/>
        </authorList>
    </citation>
    <scope>NUCLEOTIDE SEQUENCE [LARGE SCALE GENOMIC DNA]</scope>
    <source>
        <strain evidence="2 3">CPCC 201354</strain>
    </source>
</reference>
<name>A0A1G8GSP9_9ACTN</name>
<feature type="domain" description="Recombinase zinc beta ribbon" evidence="1">
    <location>
        <begin position="29"/>
        <end position="62"/>
    </location>
</feature>
<evidence type="ECO:0000313" key="2">
    <source>
        <dbReference type="EMBL" id="SDH97425.1"/>
    </source>
</evidence>